<dbReference type="Proteomes" id="UP000182932">
    <property type="component" value="Unassembled WGS sequence"/>
</dbReference>
<proteinExistence type="predicted"/>
<keyword evidence="2" id="KW-1185">Reference proteome</keyword>
<dbReference type="RefSeq" id="WP_048529284.1">
    <property type="nucleotide sequence ID" value="NZ_CATLQZ010000006.1"/>
</dbReference>
<evidence type="ECO:0008006" key="3">
    <source>
        <dbReference type="Google" id="ProtNLM"/>
    </source>
</evidence>
<dbReference type="AlphaFoldDB" id="A0A975WAQ3"/>
<name>A0A975WAQ3_9RHOB</name>
<protein>
    <recommendedName>
        <fullName evidence="3">Response regulatory domain-containing protein</fullName>
    </recommendedName>
</protein>
<reference evidence="1 2" key="1">
    <citation type="submission" date="2016-10" db="EMBL/GenBank/DDBJ databases">
        <authorList>
            <person name="Varghese N."/>
            <person name="Submissions S."/>
        </authorList>
    </citation>
    <scope>NUCLEOTIDE SEQUENCE [LARGE SCALE GENOMIC DNA]</scope>
    <source>
        <strain evidence="1 2">FF3</strain>
    </source>
</reference>
<sequence length="138" mass="14813">MKDSVEPSGLAHQDAAPVILVLERDPLIAEDIIGSLGAVCDCRVVHASQLEEFLAKLVEEAHVLAAFLEMRLSKVVESGLDQTLAQKGAGIVLTVGEDDQKQAQEKGWGMLVRPFSDQMIGEALRSVVRPEAGQVSIP</sequence>
<evidence type="ECO:0000313" key="2">
    <source>
        <dbReference type="Proteomes" id="UP000182932"/>
    </source>
</evidence>
<accession>A0A975WAQ3</accession>
<comment type="caution">
    <text evidence="1">The sequence shown here is derived from an EMBL/GenBank/DDBJ whole genome shotgun (WGS) entry which is preliminary data.</text>
</comment>
<dbReference type="EMBL" id="FNYY01000008">
    <property type="protein sequence ID" value="SEJ62960.1"/>
    <property type="molecule type" value="Genomic_DNA"/>
</dbReference>
<dbReference type="Gene3D" id="3.40.50.2300">
    <property type="match status" value="1"/>
</dbReference>
<dbReference type="GeneID" id="80818720"/>
<gene>
    <name evidence="1" type="ORF">SAMN04487940_10848</name>
</gene>
<organism evidence="1 2">
    <name type="scientific">Marinovum algicola</name>
    <dbReference type="NCBI Taxonomy" id="42444"/>
    <lineage>
        <taxon>Bacteria</taxon>
        <taxon>Pseudomonadati</taxon>
        <taxon>Pseudomonadota</taxon>
        <taxon>Alphaproteobacteria</taxon>
        <taxon>Rhodobacterales</taxon>
        <taxon>Roseobacteraceae</taxon>
        <taxon>Marinovum</taxon>
    </lineage>
</organism>
<evidence type="ECO:0000313" key="1">
    <source>
        <dbReference type="EMBL" id="SEJ62960.1"/>
    </source>
</evidence>